<comment type="similarity">
    <text evidence="2 5">Belongs to the ETS family.</text>
</comment>
<dbReference type="Gene3D" id="1.10.10.10">
    <property type="entry name" value="Winged helix-like DNA-binding domain superfamily/Winged helix DNA-binding domain"/>
    <property type="match status" value="1"/>
</dbReference>
<gene>
    <name evidence="8" type="ORF">DILT_LOCUS5052</name>
</gene>
<name>A0A3P7LSK3_DIBLA</name>
<reference evidence="8 9" key="1">
    <citation type="submission" date="2018-11" db="EMBL/GenBank/DDBJ databases">
        <authorList>
            <consortium name="Pathogen Informatics"/>
        </authorList>
    </citation>
    <scope>NUCLEOTIDE SEQUENCE [LARGE SCALE GENOMIC DNA]</scope>
</reference>
<dbReference type="SUPFAM" id="SSF46785">
    <property type="entry name" value="Winged helix' DNA-binding domain"/>
    <property type="match status" value="1"/>
</dbReference>
<evidence type="ECO:0000313" key="8">
    <source>
        <dbReference type="EMBL" id="VDN09221.1"/>
    </source>
</evidence>
<keyword evidence="3 5" id="KW-0238">DNA-binding</keyword>
<keyword evidence="9" id="KW-1185">Reference proteome</keyword>
<evidence type="ECO:0000313" key="9">
    <source>
        <dbReference type="Proteomes" id="UP000281553"/>
    </source>
</evidence>
<dbReference type="InterPro" id="IPR036390">
    <property type="entry name" value="WH_DNA-bd_sf"/>
</dbReference>
<dbReference type="EMBL" id="UYRU01046636">
    <property type="protein sequence ID" value="VDN09221.1"/>
    <property type="molecule type" value="Genomic_DNA"/>
</dbReference>
<feature type="non-terminal residue" evidence="8">
    <location>
        <position position="353"/>
    </location>
</feature>
<feature type="compositionally biased region" description="Low complexity" evidence="6">
    <location>
        <begin position="133"/>
        <end position="144"/>
    </location>
</feature>
<dbReference type="PANTHER" id="PTHR11849">
    <property type="entry name" value="ETS"/>
    <property type="match status" value="1"/>
</dbReference>
<dbReference type="GO" id="GO:0005634">
    <property type="term" value="C:nucleus"/>
    <property type="evidence" value="ECO:0007669"/>
    <property type="project" value="UniProtKB-SubCell"/>
</dbReference>
<dbReference type="PRINTS" id="PR00454">
    <property type="entry name" value="ETSDOMAIN"/>
</dbReference>
<evidence type="ECO:0000256" key="6">
    <source>
        <dbReference type="SAM" id="MobiDB-lite"/>
    </source>
</evidence>
<dbReference type="Proteomes" id="UP000281553">
    <property type="component" value="Unassembled WGS sequence"/>
</dbReference>
<evidence type="ECO:0000256" key="5">
    <source>
        <dbReference type="RuleBase" id="RU004019"/>
    </source>
</evidence>
<dbReference type="FunFam" id="1.10.10.10:FF:000039">
    <property type="entry name" value="Friend leukemia integration 1 transcription factor"/>
    <property type="match status" value="1"/>
</dbReference>
<dbReference type="SMART" id="SM00413">
    <property type="entry name" value="ETS"/>
    <property type="match status" value="1"/>
</dbReference>
<feature type="region of interest" description="Disordered" evidence="6">
    <location>
        <begin position="122"/>
        <end position="146"/>
    </location>
</feature>
<dbReference type="PROSITE" id="PS00346">
    <property type="entry name" value="ETS_DOMAIN_2"/>
    <property type="match status" value="1"/>
</dbReference>
<protein>
    <recommendedName>
        <fullName evidence="7">ETS domain-containing protein</fullName>
    </recommendedName>
</protein>
<evidence type="ECO:0000256" key="4">
    <source>
        <dbReference type="ARBA" id="ARBA00023242"/>
    </source>
</evidence>
<evidence type="ECO:0000256" key="1">
    <source>
        <dbReference type="ARBA" id="ARBA00004123"/>
    </source>
</evidence>
<dbReference type="PANTHER" id="PTHR11849:SF304">
    <property type="entry name" value="DNA-BINDING PROTEIN D-ETS-3"/>
    <property type="match status" value="1"/>
</dbReference>
<accession>A0A3P7LSK3</accession>
<evidence type="ECO:0000259" key="7">
    <source>
        <dbReference type="PROSITE" id="PS50061"/>
    </source>
</evidence>
<keyword evidence="4 5" id="KW-0539">Nucleus</keyword>
<sequence>MITTVQEAIVVADGNNGEPLANVALFAAGKDLQMELVGLDGTRTPGAPSSGLLRPLVVHPISTTSSPAVAAFNPLHAFAPSNNQKTDVVGESVCLPGSEAVMSNWANWYAADPDAQRTPIWASSSPPQLWRGSQSLTDSTQTTSPITESRHNFATSTSFEHLSKSSACFNRFFASRKDAVFDGPVTDHGPVPPLTCGGLDASTLALCASAQWRPQGSGQIQLWQFLLELLADARNINHIAWEGTEGEFRLVDPDEVARKWGERKSKPNMNYDKLSRALRYYYDKNIMSKVHGKRYAYKFDFAGLTQVIHPSGSSLWAPCGLSFVPGLTTWPATPTAKAALTSDGPLRNCTSDT</sequence>
<dbReference type="InterPro" id="IPR046328">
    <property type="entry name" value="ETS_fam"/>
</dbReference>
<dbReference type="PROSITE" id="PS00345">
    <property type="entry name" value="ETS_DOMAIN_1"/>
    <property type="match status" value="1"/>
</dbReference>
<dbReference type="GO" id="GO:0000981">
    <property type="term" value="F:DNA-binding transcription factor activity, RNA polymerase II-specific"/>
    <property type="evidence" value="ECO:0007669"/>
    <property type="project" value="TreeGrafter"/>
</dbReference>
<comment type="subcellular location">
    <subcellularLocation>
        <location evidence="1 5">Nucleus</location>
    </subcellularLocation>
</comment>
<dbReference type="GO" id="GO:0043565">
    <property type="term" value="F:sequence-specific DNA binding"/>
    <property type="evidence" value="ECO:0007669"/>
    <property type="project" value="InterPro"/>
</dbReference>
<dbReference type="GO" id="GO:0030154">
    <property type="term" value="P:cell differentiation"/>
    <property type="evidence" value="ECO:0007669"/>
    <property type="project" value="TreeGrafter"/>
</dbReference>
<proteinExistence type="inferred from homology"/>
<feature type="domain" description="ETS" evidence="7">
    <location>
        <begin position="220"/>
        <end position="300"/>
    </location>
</feature>
<evidence type="ECO:0000256" key="3">
    <source>
        <dbReference type="ARBA" id="ARBA00023125"/>
    </source>
</evidence>
<dbReference type="PROSITE" id="PS50061">
    <property type="entry name" value="ETS_DOMAIN_3"/>
    <property type="match status" value="1"/>
</dbReference>
<dbReference type="AlphaFoldDB" id="A0A3P7LSK3"/>
<organism evidence="8 9">
    <name type="scientific">Dibothriocephalus latus</name>
    <name type="common">Fish tapeworm</name>
    <name type="synonym">Diphyllobothrium latum</name>
    <dbReference type="NCBI Taxonomy" id="60516"/>
    <lineage>
        <taxon>Eukaryota</taxon>
        <taxon>Metazoa</taxon>
        <taxon>Spiralia</taxon>
        <taxon>Lophotrochozoa</taxon>
        <taxon>Platyhelminthes</taxon>
        <taxon>Cestoda</taxon>
        <taxon>Eucestoda</taxon>
        <taxon>Diphyllobothriidea</taxon>
        <taxon>Diphyllobothriidae</taxon>
        <taxon>Dibothriocephalus</taxon>
    </lineage>
</organism>
<dbReference type="InterPro" id="IPR036388">
    <property type="entry name" value="WH-like_DNA-bd_sf"/>
</dbReference>
<dbReference type="OrthoDB" id="10067219at2759"/>
<evidence type="ECO:0000256" key="2">
    <source>
        <dbReference type="ARBA" id="ARBA00005562"/>
    </source>
</evidence>
<dbReference type="Pfam" id="PF00178">
    <property type="entry name" value="Ets"/>
    <property type="match status" value="1"/>
</dbReference>
<dbReference type="InterPro" id="IPR000418">
    <property type="entry name" value="Ets_dom"/>
</dbReference>